<dbReference type="EMBL" id="CP036317">
    <property type="protein sequence ID" value="QDV16933.1"/>
    <property type="molecule type" value="Genomic_DNA"/>
</dbReference>
<protein>
    <submittedName>
        <fullName evidence="1">Uncharacterized protein</fullName>
    </submittedName>
</protein>
<reference evidence="1 2" key="1">
    <citation type="submission" date="2019-02" db="EMBL/GenBank/DDBJ databases">
        <title>Deep-cultivation of Planctomycetes and their phenomic and genomic characterization uncovers novel biology.</title>
        <authorList>
            <person name="Wiegand S."/>
            <person name="Jogler M."/>
            <person name="Boedeker C."/>
            <person name="Pinto D."/>
            <person name="Vollmers J."/>
            <person name="Rivas-Marin E."/>
            <person name="Kohn T."/>
            <person name="Peeters S.H."/>
            <person name="Heuer A."/>
            <person name="Rast P."/>
            <person name="Oberbeckmann S."/>
            <person name="Bunk B."/>
            <person name="Jeske O."/>
            <person name="Meyerdierks A."/>
            <person name="Storesund J.E."/>
            <person name="Kallscheuer N."/>
            <person name="Luecker S."/>
            <person name="Lage O.M."/>
            <person name="Pohl T."/>
            <person name="Merkel B.J."/>
            <person name="Hornburger P."/>
            <person name="Mueller R.-W."/>
            <person name="Bruemmer F."/>
            <person name="Labrenz M."/>
            <person name="Spormann A.M."/>
            <person name="Op den Camp H."/>
            <person name="Overmann J."/>
            <person name="Amann R."/>
            <person name="Jetten M.S.M."/>
            <person name="Mascher T."/>
            <person name="Medema M.H."/>
            <person name="Devos D.P."/>
            <person name="Kaster A.-K."/>
            <person name="Ovreas L."/>
            <person name="Rohde M."/>
            <person name="Galperin M.Y."/>
            <person name="Jogler C."/>
        </authorList>
    </citation>
    <scope>NUCLEOTIDE SEQUENCE [LARGE SCALE GENOMIC DNA]</scope>
    <source>
        <strain evidence="1 2">Pan153</strain>
    </source>
</reference>
<dbReference type="AlphaFoldDB" id="A0A518FKU0"/>
<evidence type="ECO:0000313" key="2">
    <source>
        <dbReference type="Proteomes" id="UP000320839"/>
    </source>
</evidence>
<dbReference type="Proteomes" id="UP000320839">
    <property type="component" value="Chromosome"/>
</dbReference>
<proteinExistence type="predicted"/>
<organism evidence="1 2">
    <name type="scientific">Gimesia panareensis</name>
    <dbReference type="NCBI Taxonomy" id="2527978"/>
    <lineage>
        <taxon>Bacteria</taxon>
        <taxon>Pseudomonadati</taxon>
        <taxon>Planctomycetota</taxon>
        <taxon>Planctomycetia</taxon>
        <taxon>Planctomycetales</taxon>
        <taxon>Planctomycetaceae</taxon>
        <taxon>Gimesia</taxon>
    </lineage>
</organism>
<evidence type="ECO:0000313" key="1">
    <source>
        <dbReference type="EMBL" id="QDV16933.1"/>
    </source>
</evidence>
<dbReference type="RefSeq" id="WP_145454814.1">
    <property type="nucleotide sequence ID" value="NZ_CP036317.1"/>
</dbReference>
<sequence length="84" mass="9931">MTEVTADQVLSKLNELDLHLSPEINYQLETIFLETEGFFVNKKIREKFQWIQKIEPYLKKVLLEYEQVLFVSRGGRGWIVKPSS</sequence>
<accession>A0A518FKU0</accession>
<name>A0A518FKU0_9PLAN</name>
<gene>
    <name evidence="1" type="ORF">Pan153_15670</name>
</gene>